<dbReference type="GO" id="GO:0003677">
    <property type="term" value="F:DNA binding"/>
    <property type="evidence" value="ECO:0007669"/>
    <property type="project" value="UniProtKB-KW"/>
</dbReference>
<evidence type="ECO:0000313" key="10">
    <source>
        <dbReference type="EMBL" id="CAN68082.1"/>
    </source>
</evidence>
<dbReference type="AlphaFoldDB" id="A5BM47"/>
<dbReference type="InterPro" id="IPR003656">
    <property type="entry name" value="Znf_BED"/>
</dbReference>
<dbReference type="PROSITE" id="PS50808">
    <property type="entry name" value="ZF_BED"/>
    <property type="match status" value="1"/>
</dbReference>
<dbReference type="GO" id="GO:0046983">
    <property type="term" value="F:protein dimerization activity"/>
    <property type="evidence" value="ECO:0007669"/>
    <property type="project" value="InterPro"/>
</dbReference>
<dbReference type="ExpressionAtlas" id="A5BM47">
    <property type="expression patterns" value="baseline and differential"/>
</dbReference>
<sequence>MVSASGSGGRGGGGGGGNGMFGRDLAWKYCSPVERNRNGTICNFCGLLMKSGGISRFKYHLVHRDPNNNTKKCLTVPPKVEGKIREMLHEKNKAKAKKTTHIEEIQAQLRGIMLARHTHVMDEDDDEDEEVYMYPVDMHPDERDAHCIDLMFEDIGKRPSVEDVIHSGHNITNFIYNHGWLLEEMRKYYGGDIVRLGATRFQYRPRVGSDPNLIQVVHDVFAKLDPNVESIGQFGNEIYIIMNSLATEWWFMYGNQTPTLRNLASKVLSQTASSSACERNRSTFAFIHTKQQNHLAYPRLEQLVFCYYNMKLKLCDMETKNDRVDEKNYLNLLDILAEVGEEEDNQLFQWVRPIHLDDEVGNPDLRIVDHAQEFGVDVERVLFEKVHSESFSKDTEDSFQRALDSHQEVDFTSASQSSRPSVAGDNAEGNIGESQQSQYPMSQFTRENDVTHCTQDENHGSKRAGLGIRAIGKPYRERKRTMTPYNKELLSGSFESMSIGTQFSDSSNEANVYPSYVMGYGQLSSSTDEEYERKFVEGRVGLGAVFGIELDNVFEANVVDDIRGKGEGREAKEKKLLIGLNQENLELLAMKRYYYKFIINGQWRHSTASPIERDEREKVNNVIMIGDIASVKPFVQQQKKRFRVIMPHGENKRYLYFSSWISSQRLLEERRKLENHVTKIKETQMKSIAEFQKAYEQGNEGSFRDYHEKLMKLVKADPLLALEDRKTWWKHAIKFKKILTSDAHIEISQAPFGNGITIYKHLLIFPFDLSLLHSYEFN</sequence>
<keyword evidence="4" id="KW-0862">Zinc</keyword>
<feature type="region of interest" description="Disordered" evidence="8">
    <location>
        <begin position="405"/>
        <end position="439"/>
    </location>
</feature>
<evidence type="ECO:0000256" key="4">
    <source>
        <dbReference type="ARBA" id="ARBA00022833"/>
    </source>
</evidence>
<evidence type="ECO:0000256" key="5">
    <source>
        <dbReference type="ARBA" id="ARBA00023125"/>
    </source>
</evidence>
<keyword evidence="3 7" id="KW-0863">Zinc-finger</keyword>
<evidence type="ECO:0000256" key="8">
    <source>
        <dbReference type="SAM" id="MobiDB-lite"/>
    </source>
</evidence>
<dbReference type="InterPro" id="IPR012337">
    <property type="entry name" value="RNaseH-like_sf"/>
</dbReference>
<dbReference type="Pfam" id="PF02892">
    <property type="entry name" value="zf-BED"/>
    <property type="match status" value="1"/>
</dbReference>
<keyword evidence="5" id="KW-0238">DNA-binding</keyword>
<evidence type="ECO:0000256" key="3">
    <source>
        <dbReference type="ARBA" id="ARBA00022771"/>
    </source>
</evidence>
<dbReference type="Gene3D" id="2.60.40.10">
    <property type="entry name" value="Immunoglobulins"/>
    <property type="match status" value="1"/>
</dbReference>
<keyword evidence="6" id="KW-0539">Nucleus</keyword>
<dbReference type="InterPro" id="IPR013783">
    <property type="entry name" value="Ig-like_fold"/>
</dbReference>
<dbReference type="PANTHER" id="PTHR46951">
    <property type="entry name" value="BED-TYPE DOMAIN-CONTAINING PROTEIN"/>
    <property type="match status" value="1"/>
</dbReference>
<dbReference type="SUPFAM" id="SSF81296">
    <property type="entry name" value="E set domains"/>
    <property type="match status" value="1"/>
</dbReference>
<evidence type="ECO:0000256" key="6">
    <source>
        <dbReference type="ARBA" id="ARBA00023242"/>
    </source>
</evidence>
<dbReference type="PANTHER" id="PTHR46951:SF2">
    <property type="entry name" value="BED-TYPE DOMAIN-CONTAINING PROTEIN"/>
    <property type="match status" value="1"/>
</dbReference>
<evidence type="ECO:0000256" key="7">
    <source>
        <dbReference type="PROSITE-ProRule" id="PRU00027"/>
    </source>
</evidence>
<protein>
    <recommendedName>
        <fullName evidence="9">BED-type domain-containing protein</fullName>
    </recommendedName>
</protein>
<accession>A5BM47</accession>
<evidence type="ECO:0000259" key="9">
    <source>
        <dbReference type="PROSITE" id="PS50808"/>
    </source>
</evidence>
<reference evidence="10" key="1">
    <citation type="journal article" date="2007" name="PLoS ONE">
        <title>The first genome sequence of an elite grapevine cultivar (Pinot noir Vitis vinifera L.): coping with a highly heterozygous genome.</title>
        <authorList>
            <person name="Velasco R."/>
            <person name="Zharkikh A."/>
            <person name="Troggio M."/>
            <person name="Cartwright D.A."/>
            <person name="Cestaro A."/>
            <person name="Pruss D."/>
            <person name="Pindo M."/>
            <person name="FitzGerald L.M."/>
            <person name="Vezzulli S."/>
            <person name="Reid J."/>
            <person name="Malacarne G."/>
            <person name="Iliev D."/>
            <person name="Coppola G."/>
            <person name="Wardell B."/>
            <person name="Micheletti D."/>
            <person name="Macalma T."/>
            <person name="Facci M."/>
            <person name="Mitchell J.T."/>
            <person name="Perazzolli M."/>
            <person name="Eldredge G."/>
            <person name="Gatto P."/>
            <person name="Oyzerski R."/>
            <person name="Moretto M."/>
            <person name="Gutin N."/>
            <person name="Stefanini M."/>
            <person name="Chen Y."/>
            <person name="Segala C."/>
            <person name="Davenport C."/>
            <person name="Dematte L."/>
            <person name="Mraz A."/>
            <person name="Battilana J."/>
            <person name="Stormo K."/>
            <person name="Costa F."/>
            <person name="Tao Q."/>
            <person name="Si-Ammour A."/>
            <person name="Harkins T."/>
            <person name="Lackey A."/>
            <person name="Perbost C."/>
            <person name="Taillon B."/>
            <person name="Stella A."/>
            <person name="Solovyev V."/>
            <person name="Fawcett J.A."/>
            <person name="Sterck L."/>
            <person name="Vandepoele K."/>
            <person name="Grando S.M."/>
            <person name="Toppo S."/>
            <person name="Moser C."/>
            <person name="Lanchbury J."/>
            <person name="Bogden R."/>
            <person name="Skolnick M."/>
            <person name="Sgaramella V."/>
            <person name="Bhatnagar S.K."/>
            <person name="Fontana P."/>
            <person name="Gutin A."/>
            <person name="Van de Peer Y."/>
            <person name="Salamini F."/>
            <person name="Viola R."/>
        </authorList>
    </citation>
    <scope>NUCLEOTIDE SEQUENCE</scope>
</reference>
<dbReference type="EMBL" id="AM464270">
    <property type="protein sequence ID" value="CAN68082.1"/>
    <property type="molecule type" value="Genomic_DNA"/>
</dbReference>
<dbReference type="GO" id="GO:0005634">
    <property type="term" value="C:nucleus"/>
    <property type="evidence" value="ECO:0007669"/>
    <property type="project" value="UniProtKB-SubCell"/>
</dbReference>
<dbReference type="InterPro" id="IPR032640">
    <property type="entry name" value="AMPK1_CBM"/>
</dbReference>
<proteinExistence type="predicted"/>
<name>A5BM47_VITVI</name>
<dbReference type="SUPFAM" id="SSF53098">
    <property type="entry name" value="Ribonuclease H-like"/>
    <property type="match status" value="1"/>
</dbReference>
<dbReference type="Pfam" id="PF05699">
    <property type="entry name" value="Dimer_Tnp_hAT"/>
    <property type="match status" value="1"/>
</dbReference>
<comment type="subcellular location">
    <subcellularLocation>
        <location evidence="1">Nucleus</location>
    </subcellularLocation>
</comment>
<evidence type="ECO:0000256" key="2">
    <source>
        <dbReference type="ARBA" id="ARBA00022723"/>
    </source>
</evidence>
<feature type="compositionally biased region" description="Polar residues" evidence="8">
    <location>
        <begin position="410"/>
        <end position="420"/>
    </location>
</feature>
<dbReference type="InterPro" id="IPR008906">
    <property type="entry name" value="HATC_C_dom"/>
</dbReference>
<dbReference type="InterPro" id="IPR014756">
    <property type="entry name" value="Ig_E-set"/>
</dbReference>
<keyword evidence="2" id="KW-0479">Metal-binding</keyword>
<gene>
    <name evidence="10" type="ORF">VITISV_009198</name>
</gene>
<dbReference type="GO" id="GO:0009507">
    <property type="term" value="C:chloroplast"/>
    <property type="evidence" value="ECO:0007669"/>
    <property type="project" value="UniProtKB-ARBA"/>
</dbReference>
<feature type="domain" description="BED-type" evidence="9">
    <location>
        <begin position="21"/>
        <end position="80"/>
    </location>
</feature>
<dbReference type="CDD" id="cd02859">
    <property type="entry name" value="E_set_AMPKbeta_like_N"/>
    <property type="match status" value="1"/>
</dbReference>
<organism evidence="10">
    <name type="scientific">Vitis vinifera</name>
    <name type="common">Grape</name>
    <dbReference type="NCBI Taxonomy" id="29760"/>
    <lineage>
        <taxon>Eukaryota</taxon>
        <taxon>Viridiplantae</taxon>
        <taxon>Streptophyta</taxon>
        <taxon>Embryophyta</taxon>
        <taxon>Tracheophyta</taxon>
        <taxon>Spermatophyta</taxon>
        <taxon>Magnoliopsida</taxon>
        <taxon>eudicotyledons</taxon>
        <taxon>Gunneridae</taxon>
        <taxon>Pentapetalae</taxon>
        <taxon>rosids</taxon>
        <taxon>Vitales</taxon>
        <taxon>Vitaceae</taxon>
        <taxon>Viteae</taxon>
        <taxon>Vitis</taxon>
    </lineage>
</organism>
<dbReference type="GO" id="GO:0008270">
    <property type="term" value="F:zinc ion binding"/>
    <property type="evidence" value="ECO:0007669"/>
    <property type="project" value="UniProtKB-KW"/>
</dbReference>
<evidence type="ECO:0000256" key="1">
    <source>
        <dbReference type="ARBA" id="ARBA00004123"/>
    </source>
</evidence>
<dbReference type="Pfam" id="PF16561">
    <property type="entry name" value="AMPK1_CBM"/>
    <property type="match status" value="1"/>
</dbReference>